<dbReference type="Pfam" id="PF06271">
    <property type="entry name" value="RDD"/>
    <property type="match status" value="1"/>
</dbReference>
<dbReference type="EMBL" id="JAYJJR010000004">
    <property type="protein sequence ID" value="MEB3021232.1"/>
    <property type="molecule type" value="Genomic_DNA"/>
</dbReference>
<dbReference type="PANTHER" id="PTHR36115">
    <property type="entry name" value="PROLINE-RICH ANTIGEN HOMOLOG-RELATED"/>
    <property type="match status" value="1"/>
</dbReference>
<keyword evidence="3 7" id="KW-0812">Transmembrane</keyword>
<evidence type="ECO:0000259" key="8">
    <source>
        <dbReference type="Pfam" id="PF06271"/>
    </source>
</evidence>
<dbReference type="InterPro" id="IPR010432">
    <property type="entry name" value="RDD"/>
</dbReference>
<gene>
    <name evidence="9" type="ORF">K6T79_09250</name>
</gene>
<evidence type="ECO:0000313" key="9">
    <source>
        <dbReference type="EMBL" id="MEB3021232.1"/>
    </source>
</evidence>
<evidence type="ECO:0000256" key="6">
    <source>
        <dbReference type="SAM" id="MobiDB-lite"/>
    </source>
</evidence>
<keyword evidence="2" id="KW-1003">Cell membrane</keyword>
<evidence type="ECO:0000256" key="3">
    <source>
        <dbReference type="ARBA" id="ARBA00022692"/>
    </source>
</evidence>
<feature type="domain" description="RDD" evidence="8">
    <location>
        <begin position="79"/>
        <end position="220"/>
    </location>
</feature>
<evidence type="ECO:0000313" key="10">
    <source>
        <dbReference type="Proteomes" id="UP001299596"/>
    </source>
</evidence>
<evidence type="ECO:0000256" key="7">
    <source>
        <dbReference type="SAM" id="Phobius"/>
    </source>
</evidence>
<keyword evidence="10" id="KW-1185">Reference proteome</keyword>
<keyword evidence="4 7" id="KW-1133">Transmembrane helix</keyword>
<proteinExistence type="predicted"/>
<protein>
    <submittedName>
        <fullName evidence="9">RDD family protein</fullName>
    </submittedName>
</protein>
<evidence type="ECO:0000256" key="5">
    <source>
        <dbReference type="ARBA" id="ARBA00023136"/>
    </source>
</evidence>
<dbReference type="PANTHER" id="PTHR36115:SF6">
    <property type="entry name" value="PROLINE-RICH ANTIGEN HOMOLOG"/>
    <property type="match status" value="1"/>
</dbReference>
<evidence type="ECO:0000256" key="1">
    <source>
        <dbReference type="ARBA" id="ARBA00004651"/>
    </source>
</evidence>
<organism evidence="9 10">
    <name type="scientific">[Mycobacterium] crassicus</name>
    <dbReference type="NCBI Taxonomy" id="2872309"/>
    <lineage>
        <taxon>Bacteria</taxon>
        <taxon>Bacillati</taxon>
        <taxon>Actinomycetota</taxon>
        <taxon>Actinomycetes</taxon>
        <taxon>Mycobacteriales</taxon>
        <taxon>Mycobacteriaceae</taxon>
        <taxon>Mycolicibacter</taxon>
    </lineage>
</organism>
<dbReference type="Proteomes" id="UP001299596">
    <property type="component" value="Unassembled WGS sequence"/>
</dbReference>
<reference evidence="9 10" key="1">
    <citation type="submission" date="2023-12" db="EMBL/GenBank/DDBJ databases">
        <title>Description of new species of Mycobacterium terrae complex isolated from sewage at the Sao Paulo Zoological Park Foundation in Brazil.</title>
        <authorList>
            <person name="Romagnoli C.L."/>
            <person name="Conceicao E.C."/>
            <person name="Machado E."/>
            <person name="Barreto L.B.P.F."/>
            <person name="Sharma A."/>
            <person name="Silva N.M."/>
            <person name="Marques L.E."/>
            <person name="Juliana M.A."/>
            <person name="Lourenco M.C.S."/>
            <person name="Digiampietri L.A."/>
            <person name="Suffys P.N."/>
            <person name="Viana-Niero C."/>
        </authorList>
    </citation>
    <scope>NUCLEOTIDE SEQUENCE [LARGE SCALE GENOMIC DNA]</scope>
    <source>
        <strain evidence="9 10">MYC098</strain>
    </source>
</reference>
<dbReference type="InterPro" id="IPR051791">
    <property type="entry name" value="Pra-immunoreactive"/>
</dbReference>
<evidence type="ECO:0000256" key="4">
    <source>
        <dbReference type="ARBA" id="ARBA00022989"/>
    </source>
</evidence>
<sequence length="228" mass="24596">MTDLPPSQPGNYPPPPDDYPEPGNYPPPPPGNFPPPGNYPPPPPGNYPPPPPANFPPPPPGYYQAPVYAPVGQLPTQAYASWLTRVAAFLIDSLPILLIRSIPAMIAASTMHKECITTSEGYGCTTMPSGAGMILMFLGWLAAVGYAVWNFGYRQGTTGSSIGKSVLKFKVVSEQTGQPIGFGMSVVRQLAHLVDYLTFCVGYLFPLWDAKRQTLADKIMTTVCLPTR</sequence>
<feature type="region of interest" description="Disordered" evidence="6">
    <location>
        <begin position="1"/>
        <end position="55"/>
    </location>
</feature>
<accession>A0ABU5XG23</accession>
<evidence type="ECO:0000256" key="2">
    <source>
        <dbReference type="ARBA" id="ARBA00022475"/>
    </source>
</evidence>
<name>A0ABU5XG23_9MYCO</name>
<comment type="caution">
    <text evidence="9">The sequence shown here is derived from an EMBL/GenBank/DDBJ whole genome shotgun (WGS) entry which is preliminary data.</text>
</comment>
<keyword evidence="5 7" id="KW-0472">Membrane</keyword>
<comment type="subcellular location">
    <subcellularLocation>
        <location evidence="1">Cell membrane</location>
        <topology evidence="1">Multi-pass membrane protein</topology>
    </subcellularLocation>
</comment>
<feature type="transmembrane region" description="Helical" evidence="7">
    <location>
        <begin position="129"/>
        <end position="149"/>
    </location>
</feature>
<dbReference type="RefSeq" id="WP_225406578.1">
    <property type="nucleotide sequence ID" value="NZ_JAYJJR010000004.1"/>
</dbReference>